<dbReference type="AlphaFoldDB" id="H3KF95"/>
<evidence type="ECO:0000256" key="2">
    <source>
        <dbReference type="ARBA" id="ARBA00022448"/>
    </source>
</evidence>
<keyword evidence="3 6" id="KW-0812">Transmembrane</keyword>
<evidence type="ECO:0000256" key="1">
    <source>
        <dbReference type="ARBA" id="ARBA00004141"/>
    </source>
</evidence>
<dbReference type="Pfam" id="PF01384">
    <property type="entry name" value="PHO4"/>
    <property type="match status" value="1"/>
</dbReference>
<keyword evidence="5 6" id="KW-0472">Membrane</keyword>
<protein>
    <recommendedName>
        <fullName evidence="6">Phosphate transporter</fullName>
    </recommendedName>
</protein>
<feature type="transmembrane region" description="Helical" evidence="6">
    <location>
        <begin position="227"/>
        <end position="247"/>
    </location>
</feature>
<comment type="subcellular location">
    <subcellularLocation>
        <location evidence="1 6">Membrane</location>
        <topology evidence="1 6">Multi-pass membrane protein</topology>
    </subcellularLocation>
</comment>
<feature type="transmembrane region" description="Helical" evidence="6">
    <location>
        <begin position="152"/>
        <end position="173"/>
    </location>
</feature>
<comment type="caution">
    <text evidence="7">The sequence shown here is derived from an EMBL/GenBank/DDBJ whole genome shotgun (WGS) entry which is preliminary data.</text>
</comment>
<keyword evidence="4 6" id="KW-1133">Transmembrane helix</keyword>
<sequence>MDSLFIVCLGLLGLLAVFDLYVGVSNDAVNFLNSAVGSKTAPFNIVLAVASAGVLLGATFSSGMMDIAKSGVLVPAMFTYHDVLVIFCAVMVTDVLLLNLFNSLGLPTSTTVSIVFELLGGTVALAAIKIWSEGLPMADLGSYVNSAKALSMIMAILVSVLVAFVSGLVVQFVMRLVFSFNYQRIYQWIGGLFGGLCMTAIVYFLVMKGAKGASFMTPELLAWMEANTELILFTVFFSTTFIMQACISLRRMNVFPFIILSGTFALAFAFAGNDLVNFVGVPLAALDAWNIFSVVPGADADTFMMGGLAESTKTNSLWLLASGAVMVVTLWTSKKARRVIDTSVNLSASSRGGKEQFGSSLPARMLVRSSISTTSAVAQFLPASVLRAIGRRYEPRITKPGDPQVAFDEVRACVNLVLAAALIASATSLKLPLSTTYVTFMVAMGSSLADGAWDRESAVYRVSGVLTVVSGWFMTAFTAAGGCALVVFLFAKTGLTVMILAMLVAAAILVKTNLFSKDEAADFEEDLFVSEGNAAAINDLLQIAVPKNFSAMLRLSSESIDALLGKDAKELKSLKNEAVRLFDRISAERGAYYMFPNDKNAPKIDRDARTFYYRACTNMKEVSHALRDQIGLSEHYVANLHSAYTGEMHQALKAISLQLHKMQEKMTPDTMHELSDLLDRAQEAYIHQNALQPISLRKSELYLGKLMFIREMANRFALVQMLLQDLAHPAEDPQKDPGTVTPATAH</sequence>
<keyword evidence="6" id="KW-0592">Phosphate transport</keyword>
<evidence type="ECO:0000256" key="3">
    <source>
        <dbReference type="ARBA" id="ARBA00022692"/>
    </source>
</evidence>
<organism evidence="7 8">
    <name type="scientific">Sutterella parvirubra YIT 11816</name>
    <dbReference type="NCBI Taxonomy" id="762967"/>
    <lineage>
        <taxon>Bacteria</taxon>
        <taxon>Pseudomonadati</taxon>
        <taxon>Pseudomonadota</taxon>
        <taxon>Betaproteobacteria</taxon>
        <taxon>Burkholderiales</taxon>
        <taxon>Sutterellaceae</taxon>
        <taxon>Sutterella</taxon>
    </lineage>
</organism>
<dbReference type="PATRIC" id="fig|762967.3.peg.1111"/>
<name>H3KF95_9BURK</name>
<dbReference type="OrthoDB" id="9779554at2"/>
<feature type="transmembrane region" description="Helical" evidence="6">
    <location>
        <begin position="112"/>
        <end position="131"/>
    </location>
</feature>
<reference evidence="7 8" key="1">
    <citation type="submission" date="2011-11" db="EMBL/GenBank/DDBJ databases">
        <authorList>
            <person name="Weinstock G."/>
            <person name="Sodergren E."/>
            <person name="Clifton S."/>
            <person name="Fulton L."/>
            <person name="Fulton B."/>
            <person name="Courtney L."/>
            <person name="Fronick C."/>
            <person name="Harrison M."/>
            <person name="Strong C."/>
            <person name="Farmer C."/>
            <person name="Delahaunty K."/>
            <person name="Markovic C."/>
            <person name="Hall O."/>
            <person name="Minx P."/>
            <person name="Tomlinson C."/>
            <person name="Mitreva M."/>
            <person name="Hou S."/>
            <person name="Chen J."/>
            <person name="Wollam A."/>
            <person name="Pepin K.H."/>
            <person name="Johnson M."/>
            <person name="Bhonagiri V."/>
            <person name="Zhang X."/>
            <person name="Suruliraj S."/>
            <person name="Warren W."/>
            <person name="Chinwalla A."/>
            <person name="Mardis E.R."/>
            <person name="Wilson R.K."/>
        </authorList>
    </citation>
    <scope>NUCLEOTIDE SEQUENCE [LARGE SCALE GENOMIC DNA]</scope>
    <source>
        <strain evidence="7 8">YIT 11816</strain>
    </source>
</reference>
<evidence type="ECO:0000256" key="5">
    <source>
        <dbReference type="ARBA" id="ARBA00023136"/>
    </source>
</evidence>
<dbReference type="GO" id="GO:0016020">
    <property type="term" value="C:membrane"/>
    <property type="evidence" value="ECO:0007669"/>
    <property type="project" value="UniProtKB-SubCell"/>
</dbReference>
<evidence type="ECO:0000313" key="7">
    <source>
        <dbReference type="EMBL" id="EHY31215.1"/>
    </source>
</evidence>
<keyword evidence="8" id="KW-1185">Reference proteome</keyword>
<feature type="transmembrane region" description="Helical" evidence="6">
    <location>
        <begin position="465"/>
        <end position="491"/>
    </location>
</feature>
<dbReference type="GO" id="GO:0035435">
    <property type="term" value="P:phosphate ion transmembrane transport"/>
    <property type="evidence" value="ECO:0007669"/>
    <property type="project" value="TreeGrafter"/>
</dbReference>
<keyword evidence="2 6" id="KW-0813">Transport</keyword>
<dbReference type="RefSeq" id="WP_008542348.1">
    <property type="nucleotide sequence ID" value="NZ_JH604965.1"/>
</dbReference>
<dbReference type="Proteomes" id="UP000004956">
    <property type="component" value="Unassembled WGS sequence"/>
</dbReference>
<dbReference type="STRING" id="762967.HMPREF9440_01412"/>
<feature type="transmembrane region" description="Helical" evidence="6">
    <location>
        <begin position="43"/>
        <end position="60"/>
    </location>
</feature>
<feature type="transmembrane region" description="Helical" evidence="6">
    <location>
        <begin position="412"/>
        <end position="429"/>
    </location>
</feature>
<dbReference type="PANTHER" id="PTHR11101">
    <property type="entry name" value="PHOSPHATE TRANSPORTER"/>
    <property type="match status" value="1"/>
</dbReference>
<proteinExistence type="inferred from homology"/>
<evidence type="ECO:0000256" key="6">
    <source>
        <dbReference type="RuleBase" id="RU363058"/>
    </source>
</evidence>
<gene>
    <name evidence="7" type="ORF">HMPREF9440_01412</name>
</gene>
<feature type="transmembrane region" description="Helical" evidence="6">
    <location>
        <begin position="185"/>
        <end position="206"/>
    </location>
</feature>
<feature type="transmembrane region" description="Helical" evidence="6">
    <location>
        <begin position="253"/>
        <end position="271"/>
    </location>
</feature>
<evidence type="ECO:0000313" key="8">
    <source>
        <dbReference type="Proteomes" id="UP000004956"/>
    </source>
</evidence>
<dbReference type="GO" id="GO:0005315">
    <property type="term" value="F:phosphate transmembrane transporter activity"/>
    <property type="evidence" value="ECO:0007669"/>
    <property type="project" value="InterPro"/>
</dbReference>
<dbReference type="PANTHER" id="PTHR11101:SF16">
    <property type="entry name" value="PHOSPHATE TRANSPORTER"/>
    <property type="match status" value="1"/>
</dbReference>
<dbReference type="InterPro" id="IPR001204">
    <property type="entry name" value="Phos_transporter"/>
</dbReference>
<feature type="transmembrane region" description="Helical" evidence="6">
    <location>
        <begin position="316"/>
        <end position="333"/>
    </location>
</feature>
<comment type="similarity">
    <text evidence="6">Belongs to the inorganic phosphate transporter (PiT) (TC 2.A.20) family.</text>
</comment>
<dbReference type="EMBL" id="AFBQ01000200">
    <property type="protein sequence ID" value="EHY31215.1"/>
    <property type="molecule type" value="Genomic_DNA"/>
</dbReference>
<accession>H3KF95</accession>
<dbReference type="HOGENOM" id="CLU_021892_0_0_4"/>
<feature type="transmembrane region" description="Helical" evidence="6">
    <location>
        <begin position="497"/>
        <end position="515"/>
    </location>
</feature>
<evidence type="ECO:0000256" key="4">
    <source>
        <dbReference type="ARBA" id="ARBA00022989"/>
    </source>
</evidence>